<sequence>MSDEAVATWLDNRGYGQALPIKYGQWLGVFPWYEIAGTDGETRRRCPEGSNYCGILQDDWGDSTVFKDEVRSIIGTVWG</sequence>
<protein>
    <submittedName>
        <fullName evidence="1">Uncharacterized protein</fullName>
    </submittedName>
</protein>
<keyword evidence="2" id="KW-1185">Reference proteome</keyword>
<proteinExistence type="predicted"/>
<gene>
    <name evidence="1" type="ORF">C8N45_101950</name>
</gene>
<dbReference type="Proteomes" id="UP000244523">
    <property type="component" value="Unassembled WGS sequence"/>
</dbReference>
<dbReference type="EMBL" id="QBUD01000001">
    <property type="protein sequence ID" value="PUB19352.1"/>
    <property type="molecule type" value="Genomic_DNA"/>
</dbReference>
<dbReference type="AlphaFoldDB" id="A0A2T6KS24"/>
<reference evidence="1 2" key="1">
    <citation type="submission" date="2018-04" db="EMBL/GenBank/DDBJ databases">
        <title>Genomic Encyclopedia of Archaeal and Bacterial Type Strains, Phase II (KMG-II): from individual species to whole genera.</title>
        <authorList>
            <person name="Goeker M."/>
        </authorList>
    </citation>
    <scope>NUCLEOTIDE SEQUENCE [LARGE SCALE GENOMIC DNA]</scope>
    <source>
        <strain evidence="1 2">DSM 29955</strain>
    </source>
</reference>
<evidence type="ECO:0000313" key="2">
    <source>
        <dbReference type="Proteomes" id="UP000244523"/>
    </source>
</evidence>
<name>A0A2T6KS24_9RHOB</name>
<comment type="caution">
    <text evidence="1">The sequence shown here is derived from an EMBL/GenBank/DDBJ whole genome shotgun (WGS) entry which is preliminary data.</text>
</comment>
<evidence type="ECO:0000313" key="1">
    <source>
        <dbReference type="EMBL" id="PUB19352.1"/>
    </source>
</evidence>
<organism evidence="1 2">
    <name type="scientific">Yoonia sediminilitoris</name>
    <dbReference type="NCBI Taxonomy" id="1286148"/>
    <lineage>
        <taxon>Bacteria</taxon>
        <taxon>Pseudomonadati</taxon>
        <taxon>Pseudomonadota</taxon>
        <taxon>Alphaproteobacteria</taxon>
        <taxon>Rhodobacterales</taxon>
        <taxon>Paracoccaceae</taxon>
        <taxon>Yoonia</taxon>
    </lineage>
</organism>
<accession>A0A2T6KS24</accession>